<reference evidence="2 3" key="1">
    <citation type="submission" date="2018-10" db="EMBL/GenBank/DDBJ databases">
        <title>A high-quality apple genome assembly.</title>
        <authorList>
            <person name="Hu J."/>
        </authorList>
    </citation>
    <scope>NUCLEOTIDE SEQUENCE [LARGE SCALE GENOMIC DNA]</scope>
    <source>
        <strain evidence="3">cv. HFTH1</strain>
        <tissue evidence="2">Young leaf</tissue>
    </source>
</reference>
<dbReference type="PANTHER" id="PTHR43445">
    <property type="entry name" value="UDP-N-ACETYLMURAMATE--L-ALANINE LIGASE-RELATED"/>
    <property type="match status" value="1"/>
</dbReference>
<protein>
    <recommendedName>
        <fullName evidence="1">Mur ligase N-terminal catalytic domain-containing protein</fullName>
    </recommendedName>
</protein>
<dbReference type="InterPro" id="IPR000713">
    <property type="entry name" value="Mur_ligase_N"/>
</dbReference>
<dbReference type="InterPro" id="IPR036615">
    <property type="entry name" value="Mur_ligase_C_dom_sf"/>
</dbReference>
<accession>A0A498JNG7</accession>
<comment type="caution">
    <text evidence="2">The sequence shown here is derived from an EMBL/GenBank/DDBJ whole genome shotgun (WGS) entry which is preliminary data.</text>
</comment>
<proteinExistence type="predicted"/>
<dbReference type="EMBL" id="RDQH01000333">
    <property type="protein sequence ID" value="RXH95122.1"/>
    <property type="molecule type" value="Genomic_DNA"/>
</dbReference>
<sequence>MLALKQGYEVSGSDIAWSSFVDGLQEAGALLHTGHSVANIHGSGASRLPEAAFVCNVRRSSCVNTSLLIEVSAVIQAARPRFPVKSPMVVFQPHMYSRLAAMKDDFANALRGADQAVVTEVCCLDTRFYAAREIDVQNVGGRELAATVIGPPSECIPSLGVEKQSNPFVATLSYAVNLVRWRSNYRKKIVWRKQKLRLG</sequence>
<evidence type="ECO:0000259" key="1">
    <source>
        <dbReference type="Pfam" id="PF01225"/>
    </source>
</evidence>
<name>A0A498JNG7_MALDO</name>
<feature type="domain" description="Mur ligase N-terminal catalytic" evidence="1">
    <location>
        <begin position="3"/>
        <end position="54"/>
    </location>
</feature>
<dbReference type="STRING" id="3750.A0A498JNG7"/>
<gene>
    <name evidence="2" type="ORF">DVH24_024806</name>
</gene>
<dbReference type="InterPro" id="IPR050061">
    <property type="entry name" value="MurCDEF_pg_biosynth"/>
</dbReference>
<evidence type="ECO:0000313" key="3">
    <source>
        <dbReference type="Proteomes" id="UP000290289"/>
    </source>
</evidence>
<dbReference type="SUPFAM" id="SSF53244">
    <property type="entry name" value="MurD-like peptide ligases, peptide-binding domain"/>
    <property type="match status" value="1"/>
</dbReference>
<dbReference type="AlphaFoldDB" id="A0A498JNG7"/>
<dbReference type="GO" id="GO:0016881">
    <property type="term" value="F:acid-amino acid ligase activity"/>
    <property type="evidence" value="ECO:0007669"/>
    <property type="project" value="InterPro"/>
</dbReference>
<evidence type="ECO:0000313" key="2">
    <source>
        <dbReference type="EMBL" id="RXH95122.1"/>
    </source>
</evidence>
<organism evidence="2 3">
    <name type="scientific">Malus domestica</name>
    <name type="common">Apple</name>
    <name type="synonym">Pyrus malus</name>
    <dbReference type="NCBI Taxonomy" id="3750"/>
    <lineage>
        <taxon>Eukaryota</taxon>
        <taxon>Viridiplantae</taxon>
        <taxon>Streptophyta</taxon>
        <taxon>Embryophyta</taxon>
        <taxon>Tracheophyta</taxon>
        <taxon>Spermatophyta</taxon>
        <taxon>Magnoliopsida</taxon>
        <taxon>eudicotyledons</taxon>
        <taxon>Gunneridae</taxon>
        <taxon>Pentapetalae</taxon>
        <taxon>rosids</taxon>
        <taxon>fabids</taxon>
        <taxon>Rosales</taxon>
        <taxon>Rosaceae</taxon>
        <taxon>Amygdaloideae</taxon>
        <taxon>Maleae</taxon>
        <taxon>Malus</taxon>
    </lineage>
</organism>
<keyword evidence="3" id="KW-1185">Reference proteome</keyword>
<dbReference type="Proteomes" id="UP000290289">
    <property type="component" value="Chromosome 7"/>
</dbReference>
<dbReference type="PANTHER" id="PTHR43445:SF3">
    <property type="entry name" value="UDP-N-ACETYLMURAMATE--L-ALANINE LIGASE"/>
    <property type="match status" value="1"/>
</dbReference>
<dbReference type="SUPFAM" id="SSF51984">
    <property type="entry name" value="MurCD N-terminal domain"/>
    <property type="match status" value="1"/>
</dbReference>
<dbReference type="Pfam" id="PF01225">
    <property type="entry name" value="Mur_ligase"/>
    <property type="match status" value="1"/>
</dbReference>
<dbReference type="Gene3D" id="3.90.190.20">
    <property type="entry name" value="Mur ligase, C-terminal domain"/>
    <property type="match status" value="1"/>
</dbReference>